<dbReference type="AlphaFoldDB" id="A0A0K2TBG3"/>
<accession>A0A0K2TBG3</accession>
<protein>
    <submittedName>
        <fullName evidence="3">Uncharacterized protein</fullName>
    </submittedName>
</protein>
<evidence type="ECO:0000256" key="2">
    <source>
        <dbReference type="SAM" id="SignalP"/>
    </source>
</evidence>
<keyword evidence="1" id="KW-0472">Membrane</keyword>
<sequence length="119" mass="12786">MTLIFLLIASFIYSSAGNEPGISRNVCLTDEDCGIPLIRVCDKNDFSIGIDETGIIPNLKGLTGHCVTNFIPILGILSLLITIILVGCLICCCLSICLKSNGSNRPAPIILQNPPYHKI</sequence>
<dbReference type="EMBL" id="HACA01005824">
    <property type="protein sequence ID" value="CDW23185.1"/>
    <property type="molecule type" value="Transcribed_RNA"/>
</dbReference>
<keyword evidence="2" id="KW-0732">Signal</keyword>
<name>A0A0K2TBG3_LEPSM</name>
<feature type="transmembrane region" description="Helical" evidence="1">
    <location>
        <begin position="70"/>
        <end position="98"/>
    </location>
</feature>
<feature type="signal peptide" evidence="2">
    <location>
        <begin position="1"/>
        <end position="17"/>
    </location>
</feature>
<proteinExistence type="predicted"/>
<reference evidence="3" key="1">
    <citation type="submission" date="2014-05" db="EMBL/GenBank/DDBJ databases">
        <authorList>
            <person name="Chronopoulou M."/>
        </authorList>
    </citation>
    <scope>NUCLEOTIDE SEQUENCE</scope>
    <source>
        <tissue evidence="3">Whole organism</tissue>
    </source>
</reference>
<keyword evidence="1" id="KW-0812">Transmembrane</keyword>
<evidence type="ECO:0000256" key="1">
    <source>
        <dbReference type="SAM" id="Phobius"/>
    </source>
</evidence>
<evidence type="ECO:0000313" key="3">
    <source>
        <dbReference type="EMBL" id="CDW23185.1"/>
    </source>
</evidence>
<keyword evidence="1" id="KW-1133">Transmembrane helix</keyword>
<organism evidence="3">
    <name type="scientific">Lepeophtheirus salmonis</name>
    <name type="common">Salmon louse</name>
    <name type="synonym">Caligus salmonis</name>
    <dbReference type="NCBI Taxonomy" id="72036"/>
    <lineage>
        <taxon>Eukaryota</taxon>
        <taxon>Metazoa</taxon>
        <taxon>Ecdysozoa</taxon>
        <taxon>Arthropoda</taxon>
        <taxon>Crustacea</taxon>
        <taxon>Multicrustacea</taxon>
        <taxon>Hexanauplia</taxon>
        <taxon>Copepoda</taxon>
        <taxon>Siphonostomatoida</taxon>
        <taxon>Caligidae</taxon>
        <taxon>Lepeophtheirus</taxon>
    </lineage>
</organism>
<feature type="chain" id="PRO_5005487641" evidence="2">
    <location>
        <begin position="18"/>
        <end position="119"/>
    </location>
</feature>